<dbReference type="EMBL" id="JAFBMS010000002">
    <property type="protein sequence ID" value="KAG9355002.1"/>
    <property type="molecule type" value="Genomic_DNA"/>
</dbReference>
<dbReference type="Proteomes" id="UP000824540">
    <property type="component" value="Unassembled WGS sequence"/>
</dbReference>
<organism evidence="1 2">
    <name type="scientific">Albula glossodonta</name>
    <name type="common">roundjaw bonefish</name>
    <dbReference type="NCBI Taxonomy" id="121402"/>
    <lineage>
        <taxon>Eukaryota</taxon>
        <taxon>Metazoa</taxon>
        <taxon>Chordata</taxon>
        <taxon>Craniata</taxon>
        <taxon>Vertebrata</taxon>
        <taxon>Euteleostomi</taxon>
        <taxon>Actinopterygii</taxon>
        <taxon>Neopterygii</taxon>
        <taxon>Teleostei</taxon>
        <taxon>Albuliformes</taxon>
        <taxon>Albulidae</taxon>
        <taxon>Albula</taxon>
    </lineage>
</organism>
<name>A0A8T2PU57_9TELE</name>
<gene>
    <name evidence="1" type="ORF">JZ751_001715</name>
</gene>
<dbReference type="OrthoDB" id="77522at2759"/>
<keyword evidence="2" id="KW-1185">Reference proteome</keyword>
<accession>A0A8T2PU57</accession>
<feature type="non-terminal residue" evidence="1">
    <location>
        <position position="192"/>
    </location>
</feature>
<reference evidence="1" key="1">
    <citation type="thesis" date="2021" institute="BYU ScholarsArchive" country="Provo, UT, USA">
        <title>Applications of and Algorithms for Genome Assembly and Genomic Analyses with an Emphasis on Marine Teleosts.</title>
        <authorList>
            <person name="Pickett B.D."/>
        </authorList>
    </citation>
    <scope>NUCLEOTIDE SEQUENCE</scope>
    <source>
        <strain evidence="1">HI-2016</strain>
    </source>
</reference>
<comment type="caution">
    <text evidence="1">The sequence shown here is derived from an EMBL/GenBank/DDBJ whole genome shotgun (WGS) entry which is preliminary data.</text>
</comment>
<sequence>MLTVCLLLQSTEKLFVEFSHQELLEFYNKHAEQMAARRPRWEKVLCRELPTELQQNTEQEVPSQRRDGHFLRATVMDGGDLVSGDNVGTREEQSDVTAEGCMAVAVCDCSSTVPPHPRSPRHKSRALNGTRLVSSVSPCLSSLASRDARNGAERPKVSEPESYCCGSVAELSSTKDLSELRLRQSSTALEHQ</sequence>
<evidence type="ECO:0000313" key="1">
    <source>
        <dbReference type="EMBL" id="KAG9355002.1"/>
    </source>
</evidence>
<protein>
    <submittedName>
        <fullName evidence="1">Uncharacterized protein</fullName>
    </submittedName>
</protein>
<evidence type="ECO:0000313" key="2">
    <source>
        <dbReference type="Proteomes" id="UP000824540"/>
    </source>
</evidence>
<dbReference type="AlphaFoldDB" id="A0A8T2PU57"/>
<proteinExistence type="predicted"/>